<dbReference type="EMBL" id="JAHWGL010000008">
    <property type="protein sequence ID" value="MBW3127691.1"/>
    <property type="molecule type" value="Genomic_DNA"/>
</dbReference>
<evidence type="ECO:0000313" key="2">
    <source>
        <dbReference type="Proteomes" id="UP000826188"/>
    </source>
</evidence>
<protein>
    <submittedName>
        <fullName evidence="1">Transposase</fullName>
    </submittedName>
</protein>
<comment type="caution">
    <text evidence="1">The sequence shown here is derived from an EMBL/GenBank/DDBJ whole genome shotgun (WGS) entry which is preliminary data.</text>
</comment>
<keyword evidence="2" id="KW-1185">Reference proteome</keyword>
<gene>
    <name evidence="1" type="ORF">KYK14_03960</name>
</gene>
<sequence length="76" mass="8700">MAISLKKAKFTEVQIVFALRQADTGVAVAEVCRKMGINKATYYNWKPLPAWRLSWMIRPRPSSFRASTRCAARWPA</sequence>
<dbReference type="InterPro" id="IPR002514">
    <property type="entry name" value="Transposase_8"/>
</dbReference>
<name>A0ABS6WX91_9BACT</name>
<dbReference type="Pfam" id="PF01527">
    <property type="entry name" value="HTH_Tnp_1"/>
    <property type="match status" value="1"/>
</dbReference>
<dbReference type="Proteomes" id="UP000826188">
    <property type="component" value="Unassembled WGS sequence"/>
</dbReference>
<organism evidence="1 2">
    <name type="scientific">Hymenobacter profundi</name>
    <dbReference type="NCBI Taxonomy" id="1982110"/>
    <lineage>
        <taxon>Bacteria</taxon>
        <taxon>Pseudomonadati</taxon>
        <taxon>Bacteroidota</taxon>
        <taxon>Cytophagia</taxon>
        <taxon>Cytophagales</taxon>
        <taxon>Hymenobacteraceae</taxon>
        <taxon>Hymenobacter</taxon>
    </lineage>
</organism>
<evidence type="ECO:0000313" key="1">
    <source>
        <dbReference type="EMBL" id="MBW3127691.1"/>
    </source>
</evidence>
<reference evidence="1 2" key="1">
    <citation type="submission" date="2021-07" db="EMBL/GenBank/DDBJ databases">
        <title>Hymenobacter profundi sp. nov., isolated from deep-sea water.</title>
        <authorList>
            <person name="Kim M.K."/>
        </authorList>
    </citation>
    <scope>NUCLEOTIDE SEQUENCE [LARGE SCALE GENOMIC DNA]</scope>
    <source>
        <strain evidence="1 2">M2</strain>
    </source>
</reference>
<accession>A0ABS6WX91</accession>
<proteinExistence type="predicted"/>